<dbReference type="KEGG" id="bcom:BAUCODRAFT_362974"/>
<sequence>MRPQKGAGLLLVNGRSRPEDRLLMRCGDESINLLTLPPLAKSSFGRLLRGEDCTMIWNVNRAILCCSRADVSQRTRLRGNRYRPGARTV</sequence>
<dbReference type="AlphaFoldDB" id="M2N7H6"/>
<reference evidence="1 2" key="1">
    <citation type="journal article" date="2012" name="PLoS Pathog.">
        <title>Diverse lifestyles and strategies of plant pathogenesis encoded in the genomes of eighteen Dothideomycetes fungi.</title>
        <authorList>
            <person name="Ohm R.A."/>
            <person name="Feau N."/>
            <person name="Henrissat B."/>
            <person name="Schoch C.L."/>
            <person name="Horwitz B.A."/>
            <person name="Barry K.W."/>
            <person name="Condon B.J."/>
            <person name="Copeland A.C."/>
            <person name="Dhillon B."/>
            <person name="Glaser F."/>
            <person name="Hesse C.N."/>
            <person name="Kosti I."/>
            <person name="LaButti K."/>
            <person name="Lindquist E.A."/>
            <person name="Lucas S."/>
            <person name="Salamov A.A."/>
            <person name="Bradshaw R.E."/>
            <person name="Ciuffetti L."/>
            <person name="Hamelin R.C."/>
            <person name="Kema G.H.J."/>
            <person name="Lawrence C."/>
            <person name="Scott J.A."/>
            <person name="Spatafora J.W."/>
            <person name="Turgeon B.G."/>
            <person name="de Wit P.J.G.M."/>
            <person name="Zhong S."/>
            <person name="Goodwin S.B."/>
            <person name="Grigoriev I.V."/>
        </authorList>
    </citation>
    <scope>NUCLEOTIDE SEQUENCE [LARGE SCALE GENOMIC DNA]</scope>
    <source>
        <strain evidence="1 2">UAMH 10762</strain>
    </source>
</reference>
<evidence type="ECO:0000313" key="2">
    <source>
        <dbReference type="Proteomes" id="UP000011761"/>
    </source>
</evidence>
<dbReference type="Proteomes" id="UP000011761">
    <property type="component" value="Unassembled WGS sequence"/>
</dbReference>
<name>M2N7H6_BAUPA</name>
<dbReference type="EMBL" id="KB445551">
    <property type="protein sequence ID" value="EMD00034.1"/>
    <property type="molecule type" value="Genomic_DNA"/>
</dbReference>
<organism evidence="1 2">
    <name type="scientific">Baudoinia panamericana (strain UAMH 10762)</name>
    <name type="common">Angels' share fungus</name>
    <name type="synonym">Baudoinia compniacensis (strain UAMH 10762)</name>
    <dbReference type="NCBI Taxonomy" id="717646"/>
    <lineage>
        <taxon>Eukaryota</taxon>
        <taxon>Fungi</taxon>
        <taxon>Dikarya</taxon>
        <taxon>Ascomycota</taxon>
        <taxon>Pezizomycotina</taxon>
        <taxon>Dothideomycetes</taxon>
        <taxon>Dothideomycetidae</taxon>
        <taxon>Mycosphaerellales</taxon>
        <taxon>Teratosphaeriaceae</taxon>
        <taxon>Baudoinia</taxon>
    </lineage>
</organism>
<gene>
    <name evidence="1" type="ORF">BAUCODRAFT_362974</name>
</gene>
<accession>M2N7H6</accession>
<evidence type="ECO:0000313" key="1">
    <source>
        <dbReference type="EMBL" id="EMD00034.1"/>
    </source>
</evidence>
<dbReference type="GeneID" id="19112923"/>
<protein>
    <submittedName>
        <fullName evidence="1">Uncharacterized protein</fullName>
    </submittedName>
</protein>
<dbReference type="RefSeq" id="XP_007672534.1">
    <property type="nucleotide sequence ID" value="XM_007674344.1"/>
</dbReference>
<dbReference type="HOGENOM" id="CLU_2454363_0_0_1"/>
<keyword evidence="2" id="KW-1185">Reference proteome</keyword>
<proteinExistence type="predicted"/>